<dbReference type="EMBL" id="SLUM01000006">
    <property type="protein sequence ID" value="TCL59155.1"/>
    <property type="molecule type" value="Genomic_DNA"/>
</dbReference>
<keyword evidence="7 9" id="KW-1133">Transmembrane helix</keyword>
<keyword evidence="8 9" id="KW-0472">Membrane</keyword>
<evidence type="ECO:0000256" key="7">
    <source>
        <dbReference type="ARBA" id="ARBA00022989"/>
    </source>
</evidence>
<dbReference type="Pfam" id="PF01061">
    <property type="entry name" value="ABC2_membrane"/>
    <property type="match status" value="1"/>
</dbReference>
<dbReference type="Proteomes" id="UP000295184">
    <property type="component" value="Unassembled WGS sequence"/>
</dbReference>
<feature type="transmembrane region" description="Helical" evidence="9">
    <location>
        <begin position="152"/>
        <end position="174"/>
    </location>
</feature>
<dbReference type="GO" id="GO:0140359">
    <property type="term" value="F:ABC-type transporter activity"/>
    <property type="evidence" value="ECO:0007669"/>
    <property type="project" value="InterPro"/>
</dbReference>
<feature type="transmembrane region" description="Helical" evidence="9">
    <location>
        <begin position="72"/>
        <end position="96"/>
    </location>
</feature>
<dbReference type="PANTHER" id="PTHR30413:SF8">
    <property type="entry name" value="TRANSPORT PERMEASE PROTEIN"/>
    <property type="match status" value="1"/>
</dbReference>
<dbReference type="STRING" id="1650663.GCA_001486665_03226"/>
<evidence type="ECO:0000256" key="4">
    <source>
        <dbReference type="ARBA" id="ARBA00022475"/>
    </source>
</evidence>
<feature type="transmembrane region" description="Helical" evidence="9">
    <location>
        <begin position="237"/>
        <end position="255"/>
    </location>
</feature>
<keyword evidence="6 9" id="KW-0812">Transmembrane</keyword>
<dbReference type="InterPro" id="IPR013525">
    <property type="entry name" value="ABC2_TM"/>
</dbReference>
<evidence type="ECO:0000256" key="5">
    <source>
        <dbReference type="ARBA" id="ARBA00022519"/>
    </source>
</evidence>
<dbReference type="PRINTS" id="PR00164">
    <property type="entry name" value="ABC2TRNSPORT"/>
</dbReference>
<sequence>MAQKIELLKQKIKVFLKYKTLLNELVVRDIKVRYRKSVLGLLWTVLNPLLMMCVITVVFSTLFRQNIPNFPIYYLAGSLIFSFNSEATSNGLYSIIGSASLIKKVYIPKYLFPISKVLSALVNLGFSLVAMFVVMIVTGAPFHATLLLMPLPIFYVFLFTSGLSLLLAAATVYFRDIAHFWGVFVLAWTYFTPIFYPVTILPSFAMKIMQLNPMYHYVTYMRDVVLYGTFPGMKENLICFLIGAVTLLIGLWVFYRKQDRFVLYV</sequence>
<evidence type="ECO:0000313" key="11">
    <source>
        <dbReference type="EMBL" id="TCL59155.1"/>
    </source>
</evidence>
<dbReference type="InterPro" id="IPR047817">
    <property type="entry name" value="ABC2_TM_bact-type"/>
</dbReference>
<evidence type="ECO:0000256" key="8">
    <source>
        <dbReference type="ARBA" id="ARBA00023136"/>
    </source>
</evidence>
<keyword evidence="4 9" id="KW-1003">Cell membrane</keyword>
<comment type="similarity">
    <text evidence="2 9">Belongs to the ABC-2 integral membrane protein family.</text>
</comment>
<comment type="caution">
    <text evidence="11">The sequence shown here is derived from an EMBL/GenBank/DDBJ whole genome shotgun (WGS) entry which is preliminary data.</text>
</comment>
<name>A0A4R1R1E8_9FIRM</name>
<keyword evidence="3 9" id="KW-0813">Transport</keyword>
<dbReference type="PROSITE" id="PS51012">
    <property type="entry name" value="ABC_TM2"/>
    <property type="match status" value="1"/>
</dbReference>
<feature type="domain" description="ABC transmembrane type-2" evidence="10">
    <location>
        <begin position="39"/>
        <end position="257"/>
    </location>
</feature>
<gene>
    <name evidence="11" type="ORF">EDD77_10669</name>
</gene>
<evidence type="ECO:0000256" key="2">
    <source>
        <dbReference type="ARBA" id="ARBA00007783"/>
    </source>
</evidence>
<organism evidence="11 12">
    <name type="scientific">Allofournierella massiliensis</name>
    <dbReference type="NCBI Taxonomy" id="1650663"/>
    <lineage>
        <taxon>Bacteria</taxon>
        <taxon>Bacillati</taxon>
        <taxon>Bacillota</taxon>
        <taxon>Clostridia</taxon>
        <taxon>Eubacteriales</taxon>
        <taxon>Oscillospiraceae</taxon>
        <taxon>Allofournierella</taxon>
    </lineage>
</organism>
<dbReference type="PANTHER" id="PTHR30413">
    <property type="entry name" value="INNER MEMBRANE TRANSPORT PERMEASE"/>
    <property type="match status" value="1"/>
</dbReference>
<evidence type="ECO:0000256" key="6">
    <source>
        <dbReference type="ARBA" id="ARBA00022692"/>
    </source>
</evidence>
<proteinExistence type="inferred from homology"/>
<reference evidence="11 12" key="1">
    <citation type="submission" date="2019-03" db="EMBL/GenBank/DDBJ databases">
        <title>Genomic Encyclopedia of Type Strains, Phase IV (KMG-IV): sequencing the most valuable type-strain genomes for metagenomic binning, comparative biology and taxonomic classification.</title>
        <authorList>
            <person name="Goeker M."/>
        </authorList>
    </citation>
    <scope>NUCLEOTIDE SEQUENCE [LARGE SCALE GENOMIC DNA]</scope>
    <source>
        <strain evidence="11 12">DSM 100451</strain>
    </source>
</reference>
<protein>
    <recommendedName>
        <fullName evidence="9">Transport permease protein</fullName>
    </recommendedName>
</protein>
<comment type="subcellular location">
    <subcellularLocation>
        <location evidence="1">Cell inner membrane</location>
        <topology evidence="1">Multi-pass membrane protein</topology>
    </subcellularLocation>
    <subcellularLocation>
        <location evidence="9">Cell membrane</location>
        <topology evidence="9">Multi-pass membrane protein</topology>
    </subcellularLocation>
</comment>
<feature type="transmembrane region" description="Helical" evidence="9">
    <location>
        <begin position="38"/>
        <end position="60"/>
    </location>
</feature>
<evidence type="ECO:0000256" key="3">
    <source>
        <dbReference type="ARBA" id="ARBA00022448"/>
    </source>
</evidence>
<evidence type="ECO:0000256" key="1">
    <source>
        <dbReference type="ARBA" id="ARBA00004429"/>
    </source>
</evidence>
<evidence type="ECO:0000259" key="10">
    <source>
        <dbReference type="PROSITE" id="PS51012"/>
    </source>
</evidence>
<feature type="transmembrane region" description="Helical" evidence="9">
    <location>
        <begin position="181"/>
        <end position="205"/>
    </location>
</feature>
<evidence type="ECO:0000256" key="9">
    <source>
        <dbReference type="RuleBase" id="RU361157"/>
    </source>
</evidence>
<feature type="transmembrane region" description="Helical" evidence="9">
    <location>
        <begin position="117"/>
        <end position="140"/>
    </location>
</feature>
<dbReference type="GO" id="GO:0043190">
    <property type="term" value="C:ATP-binding cassette (ABC) transporter complex"/>
    <property type="evidence" value="ECO:0007669"/>
    <property type="project" value="InterPro"/>
</dbReference>
<keyword evidence="5" id="KW-0997">Cell inner membrane</keyword>
<dbReference type="AlphaFoldDB" id="A0A4R1R1E8"/>
<dbReference type="RefSeq" id="WP_242868478.1">
    <property type="nucleotide sequence ID" value="NZ_CABKVM010000019.1"/>
</dbReference>
<evidence type="ECO:0000313" key="12">
    <source>
        <dbReference type="Proteomes" id="UP000295184"/>
    </source>
</evidence>
<dbReference type="InterPro" id="IPR000412">
    <property type="entry name" value="ABC_2_transport"/>
</dbReference>
<dbReference type="GO" id="GO:0015920">
    <property type="term" value="P:lipopolysaccharide transport"/>
    <property type="evidence" value="ECO:0007669"/>
    <property type="project" value="TreeGrafter"/>
</dbReference>
<accession>A0A4R1R1E8</accession>